<evidence type="ECO:0000313" key="2">
    <source>
        <dbReference type="Proteomes" id="UP001143910"/>
    </source>
</evidence>
<proteinExistence type="predicted"/>
<name>A0ACC1MH75_9HYPO</name>
<evidence type="ECO:0000313" key="1">
    <source>
        <dbReference type="EMBL" id="KAJ2966073.1"/>
    </source>
</evidence>
<accession>A0ACC1MH75</accession>
<sequence>MKPILVNKQFTVDYKIGQGGYGLVYAGTELKTGQSVALKLMSIHDERRILEHEADVYAALAGGTGIPRVFWCGDEHEYTVLAHQLLGPTLCDLLNYCGGRFSLKTILLLADQALTRLAFIHDKEPSWGDDLESLGYVMLYWARGSLPWRSFCSAEEKAERELAKNTKITTPTEELCKDLPEEFRLYMGHVRSLRFREKPDYAYLRRLFSNLFEARGFAHDNVYDWTEKRFHELQAMALKNKSIKEESENGDKRNTSALIS</sequence>
<dbReference type="EMBL" id="JANJQO010002751">
    <property type="protein sequence ID" value="KAJ2966073.1"/>
    <property type="molecule type" value="Genomic_DNA"/>
</dbReference>
<keyword evidence="2" id="KW-1185">Reference proteome</keyword>
<organism evidence="1 2">
    <name type="scientific">Zarea fungicola</name>
    <dbReference type="NCBI Taxonomy" id="93591"/>
    <lineage>
        <taxon>Eukaryota</taxon>
        <taxon>Fungi</taxon>
        <taxon>Dikarya</taxon>
        <taxon>Ascomycota</taxon>
        <taxon>Pezizomycotina</taxon>
        <taxon>Sordariomycetes</taxon>
        <taxon>Hypocreomycetidae</taxon>
        <taxon>Hypocreales</taxon>
        <taxon>Cordycipitaceae</taxon>
        <taxon>Zarea</taxon>
    </lineage>
</organism>
<reference evidence="1" key="1">
    <citation type="submission" date="2022-08" db="EMBL/GenBank/DDBJ databases">
        <title>Genome Sequence of Lecanicillium fungicola.</title>
        <authorList>
            <person name="Buettner E."/>
        </authorList>
    </citation>
    <scope>NUCLEOTIDE SEQUENCE</scope>
    <source>
        <strain evidence="1">Babe33</strain>
    </source>
</reference>
<dbReference type="Proteomes" id="UP001143910">
    <property type="component" value="Unassembled WGS sequence"/>
</dbReference>
<protein>
    <submittedName>
        <fullName evidence="1">Uncharacterized protein</fullName>
    </submittedName>
</protein>
<comment type="caution">
    <text evidence="1">The sequence shown here is derived from an EMBL/GenBank/DDBJ whole genome shotgun (WGS) entry which is preliminary data.</text>
</comment>
<gene>
    <name evidence="1" type="ORF">NQ176_g10317</name>
</gene>